<dbReference type="PANTHER" id="PTHR30579">
    <property type="entry name" value="TRANSCRIPTIONAL REGULATOR"/>
    <property type="match status" value="1"/>
</dbReference>
<reference evidence="6 7" key="1">
    <citation type="submission" date="2019-03" db="EMBL/GenBank/DDBJ databases">
        <title>Genomic analyses of the natural microbiome of Caenorhabditis elegans.</title>
        <authorList>
            <person name="Samuel B."/>
        </authorList>
    </citation>
    <scope>NUCLEOTIDE SEQUENCE [LARGE SCALE GENOMIC DNA]</scope>
    <source>
        <strain evidence="6 7">JUb89</strain>
    </source>
</reference>
<dbReference type="Gene3D" id="1.10.10.10">
    <property type="entry name" value="Winged helix-like DNA-binding domain superfamily/Winged helix DNA-binding domain"/>
    <property type="match status" value="1"/>
</dbReference>
<dbReference type="GO" id="GO:0003677">
    <property type="term" value="F:DNA binding"/>
    <property type="evidence" value="ECO:0007669"/>
    <property type="project" value="UniProtKB-KW"/>
</dbReference>
<evidence type="ECO:0000256" key="1">
    <source>
        <dbReference type="ARBA" id="ARBA00009437"/>
    </source>
</evidence>
<dbReference type="EMBL" id="SLVJ01000007">
    <property type="protein sequence ID" value="TCM67829.1"/>
    <property type="molecule type" value="Genomic_DNA"/>
</dbReference>
<evidence type="ECO:0000313" key="7">
    <source>
        <dbReference type="Proteomes" id="UP000294963"/>
    </source>
</evidence>
<keyword evidence="4" id="KW-0804">Transcription</keyword>
<dbReference type="InterPro" id="IPR005119">
    <property type="entry name" value="LysR_subst-bd"/>
</dbReference>
<keyword evidence="3" id="KW-0238">DNA-binding</keyword>
<name>A0A4R1XVW8_ACICA</name>
<dbReference type="GO" id="GO:0003700">
    <property type="term" value="F:DNA-binding transcription factor activity"/>
    <property type="evidence" value="ECO:0007669"/>
    <property type="project" value="InterPro"/>
</dbReference>
<dbReference type="AlphaFoldDB" id="A0A4R1XVW8"/>
<dbReference type="PANTHER" id="PTHR30579:SF2">
    <property type="entry name" value="HTH-TYPE TRANSCRIPTIONAL REGULATOR ARGP"/>
    <property type="match status" value="1"/>
</dbReference>
<accession>A0A4R1XVW8</accession>
<sequence length="304" mass="34219">MLQSKQSDAFLAVIETGSFEAASAQLHLTAAAVSLRVQSLEKALGQILIVRERPCRPTLVGQQLLEHLQHIRLIQEGFLQNIQERTADSACYKIRVGSNADSLSTWLLGALQEILIKANIVLELNIDDQTQTYHLLETGLVNACISTEPQAMKACVAEPLGLMRYKLVASADFCQRWFAQGLNHQSLQLAPAVIFNEKDHLHTELLLKHFGLNSQRYPHHYIPSSTAFLHSIELGLGYGLLPLIQMQEQLANGSLIELAVDHPVDVALYWHHWKRQSLPLQQLTQHLLQQARRYLSPFPEPKPQ</sequence>
<organism evidence="6 7">
    <name type="scientific">Acinetobacter calcoaceticus</name>
    <dbReference type="NCBI Taxonomy" id="471"/>
    <lineage>
        <taxon>Bacteria</taxon>
        <taxon>Pseudomonadati</taxon>
        <taxon>Pseudomonadota</taxon>
        <taxon>Gammaproteobacteria</taxon>
        <taxon>Moraxellales</taxon>
        <taxon>Moraxellaceae</taxon>
        <taxon>Acinetobacter</taxon>
        <taxon>Acinetobacter calcoaceticus/baumannii complex</taxon>
    </lineage>
</organism>
<evidence type="ECO:0000256" key="4">
    <source>
        <dbReference type="ARBA" id="ARBA00023163"/>
    </source>
</evidence>
<dbReference type="InterPro" id="IPR017685">
    <property type="entry name" value="ArgP"/>
</dbReference>
<dbReference type="NCBIfam" id="TIGR03298">
    <property type="entry name" value="argP"/>
    <property type="match status" value="1"/>
</dbReference>
<keyword evidence="7" id="KW-1185">Reference proteome</keyword>
<dbReference type="OrthoDB" id="3252676at2"/>
<dbReference type="Proteomes" id="UP000294963">
    <property type="component" value="Unassembled WGS sequence"/>
</dbReference>
<evidence type="ECO:0000313" key="6">
    <source>
        <dbReference type="EMBL" id="TCM67829.1"/>
    </source>
</evidence>
<protein>
    <submittedName>
        <fullName evidence="6">LysR family transcriptional regulator (Chromosome initiation inhibitor)</fullName>
    </submittedName>
</protein>
<dbReference type="InterPro" id="IPR000847">
    <property type="entry name" value="LysR_HTH_N"/>
</dbReference>
<dbReference type="SUPFAM" id="SSF46785">
    <property type="entry name" value="Winged helix' DNA-binding domain"/>
    <property type="match status" value="1"/>
</dbReference>
<dbReference type="Pfam" id="PF03466">
    <property type="entry name" value="LysR_substrate"/>
    <property type="match status" value="1"/>
</dbReference>
<evidence type="ECO:0000256" key="2">
    <source>
        <dbReference type="ARBA" id="ARBA00023015"/>
    </source>
</evidence>
<gene>
    <name evidence="6" type="ORF">EC844_107124</name>
</gene>
<dbReference type="SUPFAM" id="SSF53850">
    <property type="entry name" value="Periplasmic binding protein-like II"/>
    <property type="match status" value="1"/>
</dbReference>
<evidence type="ECO:0000259" key="5">
    <source>
        <dbReference type="PROSITE" id="PS50931"/>
    </source>
</evidence>
<dbReference type="NCBIfam" id="NF009888">
    <property type="entry name" value="PRK13348.1"/>
    <property type="match status" value="1"/>
</dbReference>
<comment type="similarity">
    <text evidence="1">Belongs to the LysR transcriptional regulatory family.</text>
</comment>
<keyword evidence="2" id="KW-0805">Transcription regulation</keyword>
<evidence type="ECO:0000256" key="3">
    <source>
        <dbReference type="ARBA" id="ARBA00023125"/>
    </source>
</evidence>
<dbReference type="Pfam" id="PF00126">
    <property type="entry name" value="HTH_1"/>
    <property type="match status" value="1"/>
</dbReference>
<comment type="caution">
    <text evidence="6">The sequence shown here is derived from an EMBL/GenBank/DDBJ whole genome shotgun (WGS) entry which is preliminary data.</text>
</comment>
<dbReference type="InterPro" id="IPR036390">
    <property type="entry name" value="WH_DNA-bd_sf"/>
</dbReference>
<dbReference type="PROSITE" id="PS50931">
    <property type="entry name" value="HTH_LYSR"/>
    <property type="match status" value="1"/>
</dbReference>
<feature type="domain" description="HTH lysR-type" evidence="5">
    <location>
        <begin position="9"/>
        <end position="58"/>
    </location>
</feature>
<dbReference type="InterPro" id="IPR050176">
    <property type="entry name" value="LTTR"/>
</dbReference>
<proteinExistence type="inferred from homology"/>
<dbReference type="NCBIfam" id="NF002964">
    <property type="entry name" value="PRK03635.1"/>
    <property type="match status" value="1"/>
</dbReference>
<dbReference type="InterPro" id="IPR036388">
    <property type="entry name" value="WH-like_DNA-bd_sf"/>
</dbReference>
<dbReference type="Gene3D" id="3.40.190.290">
    <property type="match status" value="1"/>
</dbReference>